<feature type="chain" id="PRO_5040503234" description="Ecp2 effector protein domain-containing protein" evidence="1">
    <location>
        <begin position="21"/>
        <end position="222"/>
    </location>
</feature>
<reference evidence="2 3" key="1">
    <citation type="journal article" date="2020" name="Genome Biol. Evol.">
        <title>Comparative genomics of Sclerotiniaceae.</title>
        <authorList>
            <person name="Valero Jimenez C.A."/>
            <person name="Steentjes M."/>
            <person name="Scholten O.E."/>
            <person name="Van Kan J.A.L."/>
        </authorList>
    </citation>
    <scope>NUCLEOTIDE SEQUENCE [LARGE SCALE GENOMIC DNA]</scope>
    <source>
        <strain evidence="2 3">MUCL 94</strain>
    </source>
</reference>
<keyword evidence="3" id="KW-1185">Reference proteome</keyword>
<dbReference type="AlphaFoldDB" id="A0A9P5HZG9"/>
<feature type="signal peptide" evidence="1">
    <location>
        <begin position="1"/>
        <end position="20"/>
    </location>
</feature>
<evidence type="ECO:0000313" key="3">
    <source>
        <dbReference type="Proteomes" id="UP000710849"/>
    </source>
</evidence>
<evidence type="ECO:0008006" key="4">
    <source>
        <dbReference type="Google" id="ProtNLM"/>
    </source>
</evidence>
<sequence length="222" mass="23819">MFICTPLLLFLSALSTTAMGDPEIHSAQITPAPTTFKSLVLRDTADATTTTQGPPPEIVSVEPTPFPSFCCSYNTTEISGSLDKGSYVLNLNGFGNTDSSPAHSSKTKDFSKCVPSLRNAIDEAFMSEIGYEKSLECYPSYGGTNDTYVVIDMTARHEDHGASLLEVVRKWAPGWAAPSVAAAAGSEPTQWMDPRSLIPDDATCQMGGSCSGQQVRFHFSFP</sequence>
<evidence type="ECO:0000256" key="1">
    <source>
        <dbReference type="SAM" id="SignalP"/>
    </source>
</evidence>
<dbReference type="Proteomes" id="UP000710849">
    <property type="component" value="Unassembled WGS sequence"/>
</dbReference>
<name>A0A9P5HZG9_9HELO</name>
<protein>
    <recommendedName>
        <fullName evidence="4">Ecp2 effector protein domain-containing protein</fullName>
    </recommendedName>
</protein>
<comment type="caution">
    <text evidence="2">The sequence shown here is derived from an EMBL/GenBank/DDBJ whole genome shotgun (WGS) entry which is preliminary data.</text>
</comment>
<dbReference type="EMBL" id="RCSW01000028">
    <property type="protein sequence ID" value="KAF7925459.1"/>
    <property type="molecule type" value="Genomic_DNA"/>
</dbReference>
<gene>
    <name evidence="2" type="ORF">EAE97_010540</name>
</gene>
<organism evidence="2 3">
    <name type="scientific">Botrytis byssoidea</name>
    <dbReference type="NCBI Taxonomy" id="139641"/>
    <lineage>
        <taxon>Eukaryota</taxon>
        <taxon>Fungi</taxon>
        <taxon>Dikarya</taxon>
        <taxon>Ascomycota</taxon>
        <taxon>Pezizomycotina</taxon>
        <taxon>Leotiomycetes</taxon>
        <taxon>Helotiales</taxon>
        <taxon>Sclerotiniaceae</taxon>
        <taxon>Botrytis</taxon>
    </lineage>
</organism>
<keyword evidence="1" id="KW-0732">Signal</keyword>
<evidence type="ECO:0000313" key="2">
    <source>
        <dbReference type="EMBL" id="KAF7925459.1"/>
    </source>
</evidence>
<accession>A0A9P5HZG9</accession>
<dbReference type="RefSeq" id="XP_038728173.1">
    <property type="nucleotide sequence ID" value="XM_038881055.1"/>
</dbReference>
<dbReference type="GeneID" id="62154128"/>
<proteinExistence type="predicted"/>